<dbReference type="InterPro" id="IPR043129">
    <property type="entry name" value="ATPase_NBD"/>
</dbReference>
<dbReference type="CDD" id="cd10170">
    <property type="entry name" value="ASKHA_NBD_HSP70"/>
    <property type="match status" value="1"/>
</dbReference>
<dbReference type="PANTHER" id="PTHR42749:SF1">
    <property type="entry name" value="CELL SHAPE-DETERMINING PROTEIN MREB"/>
    <property type="match status" value="1"/>
</dbReference>
<evidence type="ECO:0000313" key="4">
    <source>
        <dbReference type="Proteomes" id="UP001370348"/>
    </source>
</evidence>
<proteinExistence type="predicted"/>
<name>A0ABZ2M857_9BACT</name>
<keyword evidence="1" id="KW-0547">Nucleotide-binding</keyword>
<keyword evidence="4" id="KW-1185">Reference proteome</keyword>
<dbReference type="Pfam" id="PF00012">
    <property type="entry name" value="HSP70"/>
    <property type="match status" value="1"/>
</dbReference>
<gene>
    <name evidence="3" type="ORF">LZC94_15810</name>
</gene>
<dbReference type="PANTHER" id="PTHR42749">
    <property type="entry name" value="CELL SHAPE-DETERMINING PROTEIN MREB"/>
    <property type="match status" value="1"/>
</dbReference>
<reference evidence="3 4" key="1">
    <citation type="submission" date="2021-12" db="EMBL/GenBank/DDBJ databases">
        <title>Discovery of the Pendulisporaceae a myxobacterial family with distinct sporulation behavior and unique specialized metabolism.</title>
        <authorList>
            <person name="Garcia R."/>
            <person name="Popoff A."/>
            <person name="Bader C.D."/>
            <person name="Loehr J."/>
            <person name="Walesch S."/>
            <person name="Walt C."/>
            <person name="Boldt J."/>
            <person name="Bunk B."/>
            <person name="Haeckl F.J.F.P.J."/>
            <person name="Gunesch A.P."/>
            <person name="Birkelbach J."/>
            <person name="Nuebel U."/>
            <person name="Pietschmann T."/>
            <person name="Bach T."/>
            <person name="Mueller R."/>
        </authorList>
    </citation>
    <scope>NUCLEOTIDE SEQUENCE [LARGE SCALE GENOMIC DNA]</scope>
    <source>
        <strain evidence="3 4">MSr11954</strain>
    </source>
</reference>
<accession>A0ABZ2M857</accession>
<protein>
    <submittedName>
        <fullName evidence="3">Hsp70 family protein</fullName>
    </submittedName>
</protein>
<evidence type="ECO:0000256" key="1">
    <source>
        <dbReference type="ARBA" id="ARBA00022741"/>
    </source>
</evidence>
<dbReference type="SUPFAM" id="SSF53067">
    <property type="entry name" value="Actin-like ATPase domain"/>
    <property type="match status" value="2"/>
</dbReference>
<sequence>MSTKPNEQERYVVGIDLGTTHTAMAGARLDEESARPEVLPISQLVAAGTVDARTLLPSFLYFAAEAEGAQALPWDAERRFAVGELARSRGADAPLRTISSAKSWLCHPGVDRRGGILPQGAPEDIEKISPVEVSWRYLEHLTEAWDARLASLGEAPAPLGQQEIVLTVPASFDAGARELTAEAAMAAGLEKVTLLEEPQAALYAWIEAMGERWRKELKVGDVILVVDVGGGTTDFSAIAAVETEGSLELVRVAVGDHILLGGDNMDLALAHVVKQKVAQGGVELDRWQMGALTHACRGAKERLLGDAKLDAVPIVLAARGSKLIGGGVRSELTRDEVTRVLVEGFFPVVPGSARPAVRARGALTQLGLPYASDAAVTKHLAAFLGRQADALARLSLPHAGTGTAADRGPSLLHPTAVLFNGGVMKSDALRTRLLGTLNAWLAEDGAPPVRTLNEVDYDLAVARGAAAYGLVRRGRGLRIRGGTARAYYVGIESSMPAVPGIEPPITALCVAPFGMEEGTQASLPPNEVGVVVGEPVRFRFFGSTVRREDEAGTELERWKEGELEELAPIEVTLPAEGRREGDVVPVRLHAAVSEVGTLLLEAVATAPRKPDERWAIELAVRGNDGST</sequence>
<dbReference type="Gene3D" id="3.90.640.10">
    <property type="entry name" value="Actin, Chain A, domain 4"/>
    <property type="match status" value="1"/>
</dbReference>
<evidence type="ECO:0000256" key="2">
    <source>
        <dbReference type="ARBA" id="ARBA00022840"/>
    </source>
</evidence>
<organism evidence="3 4">
    <name type="scientific">Pendulispora albinea</name>
    <dbReference type="NCBI Taxonomy" id="2741071"/>
    <lineage>
        <taxon>Bacteria</taxon>
        <taxon>Pseudomonadati</taxon>
        <taxon>Myxococcota</taxon>
        <taxon>Myxococcia</taxon>
        <taxon>Myxococcales</taxon>
        <taxon>Sorangiineae</taxon>
        <taxon>Pendulisporaceae</taxon>
        <taxon>Pendulispora</taxon>
    </lineage>
</organism>
<dbReference type="InterPro" id="IPR013126">
    <property type="entry name" value="Hsp_70_fam"/>
</dbReference>
<evidence type="ECO:0000313" key="3">
    <source>
        <dbReference type="EMBL" id="WXB18690.1"/>
    </source>
</evidence>
<dbReference type="PRINTS" id="PR00301">
    <property type="entry name" value="HEATSHOCK70"/>
</dbReference>
<keyword evidence="2" id="KW-0067">ATP-binding</keyword>
<dbReference type="EMBL" id="CP089984">
    <property type="protein sequence ID" value="WXB18690.1"/>
    <property type="molecule type" value="Genomic_DNA"/>
</dbReference>
<dbReference type="Gene3D" id="3.30.420.40">
    <property type="match status" value="2"/>
</dbReference>
<dbReference type="Proteomes" id="UP001370348">
    <property type="component" value="Chromosome"/>
</dbReference>